<evidence type="ECO:0000256" key="3">
    <source>
        <dbReference type="ARBA" id="ARBA00009677"/>
    </source>
</evidence>
<dbReference type="GO" id="GO:0044780">
    <property type="term" value="P:bacterial-type flagellum assembly"/>
    <property type="evidence" value="ECO:0007669"/>
    <property type="project" value="InterPro"/>
</dbReference>
<protein>
    <recommendedName>
        <fullName evidence="4">Flagellar hook-associated protein 1</fullName>
    </recommendedName>
</protein>
<dbReference type="STRING" id="1337093.MBELCI_3528"/>
<dbReference type="Pfam" id="PF06429">
    <property type="entry name" value="Flg_bbr_C"/>
    <property type="match status" value="1"/>
</dbReference>
<feature type="domain" description="Flagellar hook-associated protein FlgK helical" evidence="8">
    <location>
        <begin position="96"/>
        <end position="300"/>
    </location>
</feature>
<feature type="domain" description="Flagellar basal-body/hook protein C-terminal" evidence="7">
    <location>
        <begin position="432"/>
        <end position="467"/>
    </location>
</feature>
<evidence type="ECO:0000256" key="2">
    <source>
        <dbReference type="ARBA" id="ARBA00004613"/>
    </source>
</evidence>
<dbReference type="PANTHER" id="PTHR30033">
    <property type="entry name" value="FLAGELLAR HOOK-ASSOCIATED PROTEIN 1"/>
    <property type="match status" value="1"/>
</dbReference>
<keyword evidence="5" id="KW-0964">Secreted</keyword>
<proteinExistence type="inferred from homology"/>
<dbReference type="NCBIfam" id="TIGR02492">
    <property type="entry name" value="flgK_ends"/>
    <property type="match status" value="1"/>
</dbReference>
<dbReference type="GO" id="GO:0005576">
    <property type="term" value="C:extracellular region"/>
    <property type="evidence" value="ECO:0007669"/>
    <property type="project" value="UniProtKB-SubCell"/>
</dbReference>
<dbReference type="EMBL" id="BATB01000094">
    <property type="protein sequence ID" value="GAD57476.1"/>
    <property type="molecule type" value="Genomic_DNA"/>
</dbReference>
<evidence type="ECO:0000259" key="7">
    <source>
        <dbReference type="Pfam" id="PF06429"/>
    </source>
</evidence>
<evidence type="ECO:0000313" key="9">
    <source>
        <dbReference type="EMBL" id="GAD57476.1"/>
    </source>
</evidence>
<dbReference type="Pfam" id="PF22638">
    <property type="entry name" value="FlgK_D1"/>
    <property type="match status" value="1"/>
</dbReference>
<reference evidence="9" key="1">
    <citation type="journal article" date="2013" name="Genome Announc.">
        <title>Draft Genome Sequence of Loktanella cinnabarina LL-001T, Isolated from Deep-Sea Floor Sediment.</title>
        <authorList>
            <person name="Nishi S."/>
            <person name="Tsubouchi T."/>
            <person name="Takaki Y."/>
            <person name="Koyanagi R."/>
            <person name="Satoh N."/>
            <person name="Maruyama T."/>
            <person name="Hatada Y."/>
        </authorList>
    </citation>
    <scope>NUCLEOTIDE SEQUENCE [LARGE SCALE GENOMIC DNA]</scope>
    <source>
        <strain evidence="9">LL-001</strain>
    </source>
</reference>
<dbReference type="Proteomes" id="UP000016566">
    <property type="component" value="Unassembled WGS sequence"/>
</dbReference>
<comment type="similarity">
    <text evidence="3">Belongs to the flagella basal body rod proteins family.</text>
</comment>
<dbReference type="AlphaFoldDB" id="U2YPZ3"/>
<evidence type="ECO:0000256" key="6">
    <source>
        <dbReference type="ARBA" id="ARBA00023143"/>
    </source>
</evidence>
<dbReference type="OrthoDB" id="7181295at2"/>
<keyword evidence="9" id="KW-0966">Cell projection</keyword>
<keyword evidence="9" id="KW-0282">Flagellum</keyword>
<keyword evidence="10" id="KW-1185">Reference proteome</keyword>
<dbReference type="GO" id="GO:0005198">
    <property type="term" value="F:structural molecule activity"/>
    <property type="evidence" value="ECO:0007669"/>
    <property type="project" value="InterPro"/>
</dbReference>
<dbReference type="InterPro" id="IPR010930">
    <property type="entry name" value="Flg_bb/hook_C_dom"/>
</dbReference>
<evidence type="ECO:0000313" key="10">
    <source>
        <dbReference type="Proteomes" id="UP000016566"/>
    </source>
</evidence>
<sequence>MSITAAFSASRSGLAAAERWSETTSSNIANASNPGYSRRGAPMTTLPGGGVAVTGYARAVDDRLEQAHRLEISRVAGREVVAAALESHASTLGDIDSSTGLHGRLGTLQSALDAVASDPAQPALQENAVRAAIAMASTLRDAADSLERVETNARAGVRDDVSQINAQLAEIVEVNRKISAEYGLTERRASLQDSLSAKLDGLSEVLDVRTSYDASGRISIFTTGGAPLVENNAAHELVFDGQTDRLTLGGVDVTPGVAGARGSEEGRLAGRLSLLTGDVPRMQLQLDEMTRSLVQGFEAADDSLAAGQAGLFTDQGAAYSAAGLEGLATRIAVNDAVRSDAGGGAWRLRDGVGAVAEGPASDGRRVNGYVTMLGARTDFDAAAGLGEERSLAEFTAGLIADHQQMRNTARDDAESLSAGRDAVEAARASVQGVNIDEELQQLMLIEQSYAANATVMKTLGEMMDTLLAAVR</sequence>
<evidence type="ECO:0000256" key="5">
    <source>
        <dbReference type="ARBA" id="ARBA00022525"/>
    </source>
</evidence>
<dbReference type="SUPFAM" id="SSF64518">
    <property type="entry name" value="Phase 1 flagellin"/>
    <property type="match status" value="1"/>
</dbReference>
<keyword evidence="6" id="KW-0975">Bacterial flagellum</keyword>
<comment type="subcellular location">
    <subcellularLocation>
        <location evidence="1">Bacterial flagellum</location>
    </subcellularLocation>
    <subcellularLocation>
        <location evidence="2">Secreted</location>
    </subcellularLocation>
</comment>
<dbReference type="InterPro" id="IPR053927">
    <property type="entry name" value="FlgK_helical"/>
</dbReference>
<dbReference type="GO" id="GO:0009424">
    <property type="term" value="C:bacterial-type flagellum hook"/>
    <property type="evidence" value="ECO:0007669"/>
    <property type="project" value="InterPro"/>
</dbReference>
<evidence type="ECO:0000259" key="8">
    <source>
        <dbReference type="Pfam" id="PF22638"/>
    </source>
</evidence>
<evidence type="ECO:0000256" key="1">
    <source>
        <dbReference type="ARBA" id="ARBA00004365"/>
    </source>
</evidence>
<dbReference type="PANTHER" id="PTHR30033:SF2">
    <property type="entry name" value="FLAGELLAR HOOK PROTEIN"/>
    <property type="match status" value="1"/>
</dbReference>
<dbReference type="RefSeq" id="WP_021695574.1">
    <property type="nucleotide sequence ID" value="NZ_BATB01000094.1"/>
</dbReference>
<organism evidence="9 10">
    <name type="scientific">Limimaricola cinnabarinus LL-001</name>
    <dbReference type="NCBI Taxonomy" id="1337093"/>
    <lineage>
        <taxon>Bacteria</taxon>
        <taxon>Pseudomonadati</taxon>
        <taxon>Pseudomonadota</taxon>
        <taxon>Alphaproteobacteria</taxon>
        <taxon>Rhodobacterales</taxon>
        <taxon>Paracoccaceae</taxon>
        <taxon>Limimaricola</taxon>
    </lineage>
</organism>
<gene>
    <name evidence="9" type="ORF">MBELCI_3528</name>
</gene>
<comment type="caution">
    <text evidence="9">The sequence shown here is derived from an EMBL/GenBank/DDBJ whole genome shotgun (WGS) entry which is preliminary data.</text>
</comment>
<dbReference type="InterPro" id="IPR002371">
    <property type="entry name" value="FlgK"/>
</dbReference>
<keyword evidence="9" id="KW-0969">Cilium</keyword>
<name>U2YPZ3_9RHOB</name>
<accession>U2YPZ3</accession>
<evidence type="ECO:0000256" key="4">
    <source>
        <dbReference type="ARBA" id="ARBA00016244"/>
    </source>
</evidence>
<dbReference type="eggNOG" id="COG1256">
    <property type="taxonomic scope" value="Bacteria"/>
</dbReference>